<evidence type="ECO:0000256" key="1">
    <source>
        <dbReference type="SAM" id="Phobius"/>
    </source>
</evidence>
<name>A0ABV5KI58_9BACL</name>
<evidence type="ECO:0000313" key="3">
    <source>
        <dbReference type="Proteomes" id="UP001589747"/>
    </source>
</evidence>
<evidence type="ECO:0000313" key="2">
    <source>
        <dbReference type="EMBL" id="MFB9324914.1"/>
    </source>
</evidence>
<feature type="transmembrane region" description="Helical" evidence="1">
    <location>
        <begin position="25"/>
        <end position="42"/>
    </location>
</feature>
<keyword evidence="1" id="KW-0472">Membrane</keyword>
<organism evidence="2 3">
    <name type="scientific">Paenibacillus aurantiacus</name>
    <dbReference type="NCBI Taxonomy" id="1936118"/>
    <lineage>
        <taxon>Bacteria</taxon>
        <taxon>Bacillati</taxon>
        <taxon>Bacillota</taxon>
        <taxon>Bacilli</taxon>
        <taxon>Bacillales</taxon>
        <taxon>Paenibacillaceae</taxon>
        <taxon>Paenibacillus</taxon>
    </lineage>
</organism>
<sequence>MLLGKLNTVRSKSEHTLTIQQKLRNLLLVILAGAVLGFLAKYTDGSPIGNIGSKFGVWIFATAIIAIWSRSPYAAASHVFAFLVAMLTVYYYYSTVLFGFFPRHYAIAWGTIALASPIGGYMVWFARGNGWVAALCAALPISLMLTEGVVFDYSLSPGARYIYFHISDWFNVVSSGLLIMSVTRAKNQLLRILVITIAMYFLLEKIGIYYYISI</sequence>
<dbReference type="EMBL" id="JBHMDO010000006">
    <property type="protein sequence ID" value="MFB9324914.1"/>
    <property type="molecule type" value="Genomic_DNA"/>
</dbReference>
<feature type="transmembrane region" description="Helical" evidence="1">
    <location>
        <begin position="48"/>
        <end position="68"/>
    </location>
</feature>
<keyword evidence="1" id="KW-0812">Transmembrane</keyword>
<reference evidence="2 3" key="1">
    <citation type="submission" date="2024-09" db="EMBL/GenBank/DDBJ databases">
        <authorList>
            <person name="Sun Q."/>
            <person name="Mori K."/>
        </authorList>
    </citation>
    <scope>NUCLEOTIDE SEQUENCE [LARGE SCALE GENOMIC DNA]</scope>
    <source>
        <strain evidence="2 3">TISTR 2452</strain>
    </source>
</reference>
<comment type="caution">
    <text evidence="2">The sequence shown here is derived from an EMBL/GenBank/DDBJ whole genome shotgun (WGS) entry which is preliminary data.</text>
</comment>
<keyword evidence="1" id="KW-1133">Transmembrane helix</keyword>
<protein>
    <submittedName>
        <fullName evidence="2">DUF6518 family protein</fullName>
    </submittedName>
</protein>
<feature type="transmembrane region" description="Helical" evidence="1">
    <location>
        <begin position="162"/>
        <end position="180"/>
    </location>
</feature>
<dbReference type="Proteomes" id="UP001589747">
    <property type="component" value="Unassembled WGS sequence"/>
</dbReference>
<dbReference type="RefSeq" id="WP_377489745.1">
    <property type="nucleotide sequence ID" value="NZ_JBHMDO010000006.1"/>
</dbReference>
<accession>A0ABV5KI58</accession>
<gene>
    <name evidence="2" type="ORF">ACFFSY_03105</name>
</gene>
<feature type="transmembrane region" description="Helical" evidence="1">
    <location>
        <begin position="131"/>
        <end position="150"/>
    </location>
</feature>
<feature type="transmembrane region" description="Helical" evidence="1">
    <location>
        <begin position="105"/>
        <end position="124"/>
    </location>
</feature>
<proteinExistence type="predicted"/>
<feature type="transmembrane region" description="Helical" evidence="1">
    <location>
        <begin position="75"/>
        <end position="93"/>
    </location>
</feature>
<feature type="transmembrane region" description="Helical" evidence="1">
    <location>
        <begin position="192"/>
        <end position="212"/>
    </location>
</feature>
<keyword evidence="3" id="KW-1185">Reference proteome</keyword>